<reference evidence="2" key="1">
    <citation type="submission" date="2021-06" db="EMBL/GenBank/DDBJ databases">
        <title>Elioraea tepida, sp. nov., a moderately thermophilic aerobic anoxygenic phototrophic bacterium isolated from an alkaline siliceous hot spring mat community in Yellowstone National Park, WY, USA.</title>
        <authorList>
            <person name="Saini M.K."/>
            <person name="Yoshida S."/>
            <person name="Sebastian A."/>
            <person name="Hirose S."/>
            <person name="Hara E."/>
            <person name="Tamaki H."/>
            <person name="Soulier N.T."/>
            <person name="Albert I."/>
            <person name="Hanada S."/>
            <person name="Bryant D.A."/>
            <person name="Tank M."/>
        </authorList>
    </citation>
    <scope>NUCLEOTIDE SEQUENCE</scope>
    <source>
        <strain evidence="2">MS-P2</strain>
    </source>
</reference>
<evidence type="ECO:0000259" key="1">
    <source>
        <dbReference type="SMART" id="SM00922"/>
    </source>
</evidence>
<dbReference type="GO" id="GO:0000287">
    <property type="term" value="F:magnesium ion binding"/>
    <property type="evidence" value="ECO:0007669"/>
    <property type="project" value="UniProtKB-ARBA"/>
</dbReference>
<dbReference type="InterPro" id="IPR018110">
    <property type="entry name" value="Mandel_Rmase/mucon_lact_enz_CS"/>
</dbReference>
<feature type="domain" description="Mandelate racemase/muconate lactonizing enzyme C-terminal" evidence="1">
    <location>
        <begin position="143"/>
        <end position="240"/>
    </location>
</feature>
<dbReference type="AlphaFoldDB" id="A0A975YK91"/>
<dbReference type="InterPro" id="IPR013342">
    <property type="entry name" value="Mandelate_racemase_C"/>
</dbReference>
<dbReference type="SFLD" id="SFLDG00179">
    <property type="entry name" value="mandelate_racemase"/>
    <property type="match status" value="1"/>
</dbReference>
<evidence type="ECO:0000313" key="2">
    <source>
        <dbReference type="EMBL" id="QXM25268.1"/>
    </source>
</evidence>
<accession>A0A975YK91</accession>
<dbReference type="EMBL" id="CP076448">
    <property type="protein sequence ID" value="QXM25268.1"/>
    <property type="molecule type" value="Genomic_DNA"/>
</dbReference>
<dbReference type="Pfam" id="PF13378">
    <property type="entry name" value="MR_MLE_C"/>
    <property type="match status" value="1"/>
</dbReference>
<dbReference type="Proteomes" id="UP000694001">
    <property type="component" value="Chromosome"/>
</dbReference>
<dbReference type="PANTHER" id="PTHR48080">
    <property type="entry name" value="D-GALACTONATE DEHYDRATASE-RELATED"/>
    <property type="match status" value="1"/>
</dbReference>
<sequence length="377" mass="40581">MTRIREIRLTPLRHTLAEPYGMARGLSKARQCCLVELETDDGIVGIGEAWGPPAAVRGYLDAVQDAWIGRDLFAHAQALKLVLGRNYHFGIENQMLALASGIDIAAHDAIGKRLGVPVHALLGGKVADCVAVYASGGYMTAEPQASLDAMLERFLGRGFFAAKMKIGHSVAEDRARVARARETLGEAFTLMVDINGNCTADQALATIRAIEGFNIHWVEEPLAPLDWAGYRWLRDRSPVPIATGEALYTAHQFLRLGTEGCADIWQPDLTLCGGLAQGKLIAELCHLHHKRLSPHVWGSAIGLAAAVHLVATHAPYPATTHPPDPTFVEYDVGENPLRDALLATPLLPEEGYLTVPDGPGLGIALDPDAVRRLAGEA</sequence>
<dbReference type="InterPro" id="IPR029065">
    <property type="entry name" value="Enolase_C-like"/>
</dbReference>
<proteinExistence type="predicted"/>
<name>A0A975YK91_9PROT</name>
<dbReference type="CDD" id="cd03316">
    <property type="entry name" value="MR_like"/>
    <property type="match status" value="1"/>
</dbReference>
<keyword evidence="3" id="KW-1185">Reference proteome</keyword>
<protein>
    <submittedName>
        <fullName evidence="2">Mandelate racemase/muconate lactonizing enzyme family protein</fullName>
    </submittedName>
</protein>
<dbReference type="RefSeq" id="WP_218286324.1">
    <property type="nucleotide sequence ID" value="NZ_CP076448.1"/>
</dbReference>
<dbReference type="PROSITE" id="PS00909">
    <property type="entry name" value="MR_MLE_2"/>
    <property type="match status" value="1"/>
</dbReference>
<dbReference type="SFLD" id="SFLDS00001">
    <property type="entry name" value="Enolase"/>
    <property type="match status" value="1"/>
</dbReference>
<dbReference type="GO" id="GO:0009063">
    <property type="term" value="P:amino acid catabolic process"/>
    <property type="evidence" value="ECO:0007669"/>
    <property type="project" value="InterPro"/>
</dbReference>
<dbReference type="InterPro" id="IPR034593">
    <property type="entry name" value="DgoD-like"/>
</dbReference>
<gene>
    <name evidence="2" type="ORF">KO353_03205</name>
</gene>
<dbReference type="InterPro" id="IPR013341">
    <property type="entry name" value="Mandelate_racemase_N_dom"/>
</dbReference>
<organism evidence="2 3">
    <name type="scientific">Elioraea tepida</name>
    <dbReference type="NCBI Taxonomy" id="2843330"/>
    <lineage>
        <taxon>Bacteria</taxon>
        <taxon>Pseudomonadati</taxon>
        <taxon>Pseudomonadota</taxon>
        <taxon>Alphaproteobacteria</taxon>
        <taxon>Acetobacterales</taxon>
        <taxon>Elioraeaceae</taxon>
        <taxon>Elioraea</taxon>
    </lineage>
</organism>
<dbReference type="SMART" id="SM00922">
    <property type="entry name" value="MR_MLE"/>
    <property type="match status" value="1"/>
</dbReference>
<dbReference type="KEGG" id="elio:KO353_03205"/>
<dbReference type="Pfam" id="PF02746">
    <property type="entry name" value="MR_MLE_N"/>
    <property type="match status" value="1"/>
</dbReference>
<evidence type="ECO:0000313" key="3">
    <source>
        <dbReference type="Proteomes" id="UP000694001"/>
    </source>
</evidence>